<geneLocation type="plasmid" evidence="2 3">
    <name>unnamed2</name>
</geneLocation>
<feature type="compositionally biased region" description="Polar residues" evidence="1">
    <location>
        <begin position="27"/>
        <end position="45"/>
    </location>
</feature>
<name>A0A8U0AAL8_9EURY</name>
<dbReference type="RefSeq" id="WP_247995501.1">
    <property type="nucleotide sequence ID" value="NZ_CP096021.1"/>
</dbReference>
<dbReference type="KEGG" id="haad:MW046_15780"/>
<protein>
    <submittedName>
        <fullName evidence="2">Uncharacterized protein</fullName>
    </submittedName>
</protein>
<reference evidence="2" key="1">
    <citation type="submission" date="2022-04" db="EMBL/GenBank/DDBJ databases">
        <title>Halocatena sp. nov., isolated from a salt lake.</title>
        <authorList>
            <person name="Cui H.-L."/>
        </authorList>
    </citation>
    <scope>NUCLEOTIDE SEQUENCE</scope>
    <source>
        <strain evidence="2">AD-1</strain>
        <plasmid evidence="2">unnamed2</plasmid>
    </source>
</reference>
<evidence type="ECO:0000313" key="2">
    <source>
        <dbReference type="EMBL" id="UPM44847.1"/>
    </source>
</evidence>
<sequence>MAGPVASLQENQRTAVIGVTPVAPARRQTSFETEPATTQAQLECS</sequence>
<dbReference type="GeneID" id="71929537"/>
<accession>A0A8U0AAL8</accession>
<feature type="region of interest" description="Disordered" evidence="1">
    <location>
        <begin position="1"/>
        <end position="45"/>
    </location>
</feature>
<proteinExistence type="predicted"/>
<dbReference type="AlphaFoldDB" id="A0A8U0AAL8"/>
<keyword evidence="2" id="KW-0614">Plasmid</keyword>
<keyword evidence="3" id="KW-1185">Reference proteome</keyword>
<evidence type="ECO:0000313" key="3">
    <source>
        <dbReference type="Proteomes" id="UP000831768"/>
    </source>
</evidence>
<evidence type="ECO:0000256" key="1">
    <source>
        <dbReference type="SAM" id="MobiDB-lite"/>
    </source>
</evidence>
<organism evidence="2 3">
    <name type="scientific">Halocatena salina</name>
    <dbReference type="NCBI Taxonomy" id="2934340"/>
    <lineage>
        <taxon>Archaea</taxon>
        <taxon>Methanobacteriati</taxon>
        <taxon>Methanobacteriota</taxon>
        <taxon>Stenosarchaea group</taxon>
        <taxon>Halobacteria</taxon>
        <taxon>Halobacteriales</taxon>
        <taxon>Natronomonadaceae</taxon>
        <taxon>Halocatena</taxon>
    </lineage>
</organism>
<dbReference type="EMBL" id="CP096021">
    <property type="protein sequence ID" value="UPM44847.1"/>
    <property type="molecule type" value="Genomic_DNA"/>
</dbReference>
<gene>
    <name evidence="2" type="ORF">MW046_15780</name>
</gene>
<dbReference type="Proteomes" id="UP000831768">
    <property type="component" value="Plasmid unnamed2"/>
</dbReference>